<dbReference type="OrthoDB" id="7372889at2"/>
<dbReference type="EMBL" id="VOSK01000052">
    <property type="protein sequence ID" value="MPR26515.1"/>
    <property type="molecule type" value="Genomic_DNA"/>
</dbReference>
<keyword evidence="2" id="KW-1185">Reference proteome</keyword>
<reference evidence="1 2" key="1">
    <citation type="journal article" date="2019" name="Syst. Appl. Microbiol.">
        <title>Microvirga tunisiensis sp. nov., a root nodule symbiotic bacterium isolated from Lupinus micranthus and L. luteus grown in Northern Tunisia.</title>
        <authorList>
            <person name="Msaddak A."/>
            <person name="Rejili M."/>
            <person name="Duran D."/>
            <person name="Mars M."/>
            <person name="Palacios J.M."/>
            <person name="Ruiz-Argueso T."/>
            <person name="Rey L."/>
            <person name="Imperial J."/>
        </authorList>
    </citation>
    <scope>NUCLEOTIDE SEQUENCE [LARGE SCALE GENOMIC DNA]</scope>
    <source>
        <strain evidence="1 2">Lmie10</strain>
    </source>
</reference>
<dbReference type="Proteomes" id="UP000403266">
    <property type="component" value="Unassembled WGS sequence"/>
</dbReference>
<accession>A0A5N7MHJ4</accession>
<comment type="caution">
    <text evidence="1">The sequence shown here is derived from an EMBL/GenBank/DDBJ whole genome shotgun (WGS) entry which is preliminary data.</text>
</comment>
<name>A0A5N7MHJ4_9HYPH</name>
<evidence type="ECO:0000313" key="2">
    <source>
        <dbReference type="Proteomes" id="UP000403266"/>
    </source>
</evidence>
<evidence type="ECO:0000313" key="1">
    <source>
        <dbReference type="EMBL" id="MPR26515.1"/>
    </source>
</evidence>
<protein>
    <submittedName>
        <fullName evidence="1">Uncharacterized protein</fullName>
    </submittedName>
</protein>
<proteinExistence type="predicted"/>
<dbReference type="AlphaFoldDB" id="A0A5N7MHJ4"/>
<gene>
    <name evidence="1" type="ORF">FS320_15135</name>
</gene>
<sequence>MARGEYEPAPVTTVSRRWREASIGMATLFLPALSGGFATEPAHATEGGASLYVPGLRGPLAGVVPPPGFYFNNDAYCYSGELPCARRPQIGGAVVSNVKQRAYVDFVTPI</sequence>
<organism evidence="1 2">
    <name type="scientific">Microvirga tunisiensis</name>
    <dbReference type="NCBI Taxonomy" id="2108360"/>
    <lineage>
        <taxon>Bacteria</taxon>
        <taxon>Pseudomonadati</taxon>
        <taxon>Pseudomonadota</taxon>
        <taxon>Alphaproteobacteria</taxon>
        <taxon>Hyphomicrobiales</taxon>
        <taxon>Methylobacteriaceae</taxon>
        <taxon>Microvirga</taxon>
    </lineage>
</organism>
<dbReference type="RefSeq" id="WP_152712685.1">
    <property type="nucleotide sequence ID" value="NZ_VOSJ01000052.1"/>
</dbReference>